<organism evidence="3 4">
    <name type="scientific">Amphimedon queenslandica</name>
    <name type="common">Sponge</name>
    <dbReference type="NCBI Taxonomy" id="400682"/>
    <lineage>
        <taxon>Eukaryota</taxon>
        <taxon>Metazoa</taxon>
        <taxon>Porifera</taxon>
        <taxon>Demospongiae</taxon>
        <taxon>Heteroscleromorpha</taxon>
        <taxon>Haplosclerida</taxon>
        <taxon>Niphatidae</taxon>
        <taxon>Amphimedon</taxon>
    </lineage>
</organism>
<dbReference type="Proteomes" id="UP000007879">
    <property type="component" value="Unassembled WGS sequence"/>
</dbReference>
<feature type="signal peptide" evidence="2">
    <location>
        <begin position="1"/>
        <end position="26"/>
    </location>
</feature>
<proteinExistence type="predicted"/>
<reference evidence="4" key="1">
    <citation type="journal article" date="2010" name="Nature">
        <title>The Amphimedon queenslandica genome and the evolution of animal complexity.</title>
        <authorList>
            <person name="Srivastava M."/>
            <person name="Simakov O."/>
            <person name="Chapman J."/>
            <person name="Fahey B."/>
            <person name="Gauthier M.E."/>
            <person name="Mitros T."/>
            <person name="Richards G.S."/>
            <person name="Conaco C."/>
            <person name="Dacre M."/>
            <person name="Hellsten U."/>
            <person name="Larroux C."/>
            <person name="Putnam N.H."/>
            <person name="Stanke M."/>
            <person name="Adamska M."/>
            <person name="Darling A."/>
            <person name="Degnan S.M."/>
            <person name="Oakley T.H."/>
            <person name="Plachetzki D.C."/>
            <person name="Zhai Y."/>
            <person name="Adamski M."/>
            <person name="Calcino A."/>
            <person name="Cummins S.F."/>
            <person name="Goodstein D.M."/>
            <person name="Harris C."/>
            <person name="Jackson D.J."/>
            <person name="Leys S.P."/>
            <person name="Shu S."/>
            <person name="Woodcroft B.J."/>
            <person name="Vervoort M."/>
            <person name="Kosik K.S."/>
            <person name="Manning G."/>
            <person name="Degnan B.M."/>
            <person name="Rokhsar D.S."/>
        </authorList>
    </citation>
    <scope>NUCLEOTIDE SEQUENCE [LARGE SCALE GENOMIC DNA]</scope>
</reference>
<dbReference type="AlphaFoldDB" id="A0AAN0JGM0"/>
<evidence type="ECO:0008006" key="5">
    <source>
        <dbReference type="Google" id="ProtNLM"/>
    </source>
</evidence>
<evidence type="ECO:0000313" key="4">
    <source>
        <dbReference type="Proteomes" id="UP000007879"/>
    </source>
</evidence>
<protein>
    <recommendedName>
        <fullName evidence="5">MARVEL domain-containing protein</fullName>
    </recommendedName>
</protein>
<evidence type="ECO:0000313" key="3">
    <source>
        <dbReference type="EnsemblMetazoa" id="XP_019856185.1"/>
    </source>
</evidence>
<accession>A0AAN0JGM0</accession>
<feature type="transmembrane region" description="Helical" evidence="1">
    <location>
        <begin position="99"/>
        <end position="127"/>
    </location>
</feature>
<dbReference type="EnsemblMetazoa" id="XM_020000626.1">
    <property type="protein sequence ID" value="XP_019856185.1"/>
    <property type="gene ID" value="LOC105313950"/>
</dbReference>
<keyword evidence="1" id="KW-1133">Transmembrane helix</keyword>
<feature type="chain" id="PRO_5042962173" description="MARVEL domain-containing protein" evidence="2">
    <location>
        <begin position="27"/>
        <end position="220"/>
    </location>
</feature>
<sequence>MPRASTVKQVLSLVTFVILLLSLGAAGTSLGLIRTNTNDGVTCYFFITYAQAMNSSLVDYNVPTCKLSVASATIATICLALLTAIELISVLFQINIKMLIANIIQVGFFIGSILFLFITMVVVSAGWGKTCATYKNITSSGGTPRSFFNIECTGPQFFRGELLRGPYQPNGTEIITAAVCAGFGVFLTSGAFSLLFMQQLFRVRPQNQRFQSDGHEIALK</sequence>
<keyword evidence="2" id="KW-0732">Signal</keyword>
<name>A0AAN0JGM0_AMPQE</name>
<evidence type="ECO:0000256" key="1">
    <source>
        <dbReference type="SAM" id="Phobius"/>
    </source>
</evidence>
<evidence type="ECO:0000256" key="2">
    <source>
        <dbReference type="SAM" id="SignalP"/>
    </source>
</evidence>
<reference evidence="3" key="2">
    <citation type="submission" date="2024-06" db="UniProtKB">
        <authorList>
            <consortium name="EnsemblMetazoa"/>
        </authorList>
    </citation>
    <scope>IDENTIFICATION</scope>
</reference>
<keyword evidence="4" id="KW-1185">Reference proteome</keyword>
<feature type="transmembrane region" description="Helical" evidence="1">
    <location>
        <begin position="174"/>
        <end position="196"/>
    </location>
</feature>
<keyword evidence="1" id="KW-0472">Membrane</keyword>
<feature type="transmembrane region" description="Helical" evidence="1">
    <location>
        <begin position="69"/>
        <end position="92"/>
    </location>
</feature>
<keyword evidence="1" id="KW-0812">Transmembrane</keyword>
<dbReference type="RefSeq" id="XP_019856185.1">
    <property type="nucleotide sequence ID" value="XM_020000626.1"/>
</dbReference>
<dbReference type="GeneID" id="105313950"/>